<proteinExistence type="predicted"/>
<reference evidence="2 3" key="1">
    <citation type="journal article" date="2015" name="Biotechnol. Biofuels">
        <title>Enhanced degradation of softwood versus hardwood by the white-rot fungus Pycnoporus coccineus.</title>
        <authorList>
            <person name="Couturier M."/>
            <person name="Navarro D."/>
            <person name="Chevret D."/>
            <person name="Henrissat B."/>
            <person name="Piumi F."/>
            <person name="Ruiz-Duenas F.J."/>
            <person name="Martinez A.T."/>
            <person name="Grigoriev I.V."/>
            <person name="Riley R."/>
            <person name="Lipzen A."/>
            <person name="Berrin J.G."/>
            <person name="Master E.R."/>
            <person name="Rosso M.N."/>
        </authorList>
    </citation>
    <scope>NUCLEOTIDE SEQUENCE [LARGE SCALE GENOMIC DNA]</scope>
    <source>
        <strain evidence="2 3">BRFM310</strain>
    </source>
</reference>
<feature type="transmembrane region" description="Helical" evidence="1">
    <location>
        <begin position="134"/>
        <end position="153"/>
    </location>
</feature>
<gene>
    <name evidence="2" type="ORF">PYCCODRAFT_466330</name>
</gene>
<evidence type="ECO:0000256" key="1">
    <source>
        <dbReference type="SAM" id="Phobius"/>
    </source>
</evidence>
<sequence length="170" mass="18602">MSPPLGSRAQATTLPGPPAALCFVLIGTAAAAAHRSVPHKHLVSYRTGQCVQTRTYVYVRARTSPRRRLRFRGAGSGTTVSYVPRPLLVEPYAATDINGARRTQQAVYETGQWRQLAVQYRGSRSRRQNRRCDVVITIVALAGETLGIVAFLGGQLKVQSLYEAQASKLH</sequence>
<keyword evidence="1" id="KW-0812">Transmembrane</keyword>
<organism evidence="2 3">
    <name type="scientific">Trametes coccinea (strain BRFM310)</name>
    <name type="common">Pycnoporus coccineus</name>
    <dbReference type="NCBI Taxonomy" id="1353009"/>
    <lineage>
        <taxon>Eukaryota</taxon>
        <taxon>Fungi</taxon>
        <taxon>Dikarya</taxon>
        <taxon>Basidiomycota</taxon>
        <taxon>Agaricomycotina</taxon>
        <taxon>Agaricomycetes</taxon>
        <taxon>Polyporales</taxon>
        <taxon>Polyporaceae</taxon>
        <taxon>Trametes</taxon>
    </lineage>
</organism>
<accession>A0A1Y2IM63</accession>
<name>A0A1Y2IM63_TRAC3</name>
<keyword evidence="3" id="KW-1185">Reference proteome</keyword>
<keyword evidence="1" id="KW-0472">Membrane</keyword>
<dbReference type="AlphaFoldDB" id="A0A1Y2IM63"/>
<evidence type="ECO:0000313" key="2">
    <source>
        <dbReference type="EMBL" id="OSD01714.1"/>
    </source>
</evidence>
<dbReference type="EMBL" id="KZ084109">
    <property type="protein sequence ID" value="OSD01714.1"/>
    <property type="molecule type" value="Genomic_DNA"/>
</dbReference>
<evidence type="ECO:0000313" key="3">
    <source>
        <dbReference type="Proteomes" id="UP000193067"/>
    </source>
</evidence>
<protein>
    <submittedName>
        <fullName evidence="2">Uncharacterized protein</fullName>
    </submittedName>
</protein>
<dbReference type="Proteomes" id="UP000193067">
    <property type="component" value="Unassembled WGS sequence"/>
</dbReference>
<keyword evidence="1" id="KW-1133">Transmembrane helix</keyword>